<feature type="signal peptide" evidence="1">
    <location>
        <begin position="1"/>
        <end position="20"/>
    </location>
</feature>
<dbReference type="AlphaFoldDB" id="A0A2U1AJR8"/>
<comment type="caution">
    <text evidence="3">The sequence shown here is derived from an EMBL/GenBank/DDBJ whole genome shotgun (WGS) entry which is preliminary data.</text>
</comment>
<keyword evidence="1" id="KW-0732">Signal</keyword>
<feature type="chain" id="PRO_5015667976" evidence="1">
    <location>
        <begin position="21"/>
        <end position="519"/>
    </location>
</feature>
<sequence length="519" mass="55726">MKKFTFLFALALFFSLGLSAQFTSVTNLENLTIDASIGTHHKAQSKIFYHDGKHWAALANSSGTHLWRLDGTSWTHVLMLTSRKGRADCKIVGNVVHVFVYQSNTSQLISAQYVPSSKTFEIWPTRSSIVNFSFNSEVRTATIDIDGTGRMWLAYVRNTEVHVQWSDGPYSEWSSPIILASDLRSDDAAAVVAMPGKIGVLWSNQNTDRWGFKTHTDGDPASSWSADEVPASQSALNVGYGMADDHMNMKVASDGTLYCAIKTGYNDDAYPLIGLLVRRPSGTWDDLYDVSRIGTTPIVVLNEAAGKLRVIYPSKTYGGDILYNESPLSNISIGPQMTLMKGEAFRDPTSSKQNFNPDGVILTTDANAGIAAGVLVSDDASSPDPSEEYTLSVNIVGSGTVTKSPEQSSYAAGSTVNLTATPASGYQFAGWSGDVTGTTNPLPVVMNGDVDLTATFTAATSQQQVTSFTLVNSHTEQDLQALEDGAVIVLSELSSTKLNIRANTSPSAVGSVKFELSGA</sequence>
<dbReference type="Pfam" id="PF18998">
    <property type="entry name" value="Flg_new_2"/>
    <property type="match status" value="1"/>
</dbReference>
<name>A0A2U1AJR8_9BACT</name>
<dbReference type="InterPro" id="IPR013378">
    <property type="entry name" value="InlB-like_B-rpt"/>
</dbReference>
<feature type="domain" description="Bacterial repeat" evidence="2">
    <location>
        <begin position="389"/>
        <end position="459"/>
    </location>
</feature>
<gene>
    <name evidence="3" type="ORF">C8E01_12430</name>
</gene>
<protein>
    <submittedName>
        <fullName evidence="3">Putative repeat protein (TIGR02543 family)</fullName>
    </submittedName>
</protein>
<evidence type="ECO:0000313" key="4">
    <source>
        <dbReference type="Proteomes" id="UP000245466"/>
    </source>
</evidence>
<dbReference type="Proteomes" id="UP000245466">
    <property type="component" value="Unassembled WGS sequence"/>
</dbReference>
<dbReference type="SUPFAM" id="SSF89372">
    <property type="entry name" value="Fucose-specific lectin"/>
    <property type="match status" value="1"/>
</dbReference>
<reference evidence="3 4" key="1">
    <citation type="submission" date="2018-04" db="EMBL/GenBank/DDBJ databases">
        <title>Genomic Encyclopedia of Type Strains, Phase IV (KMG-IV): sequencing the most valuable type-strain genomes for metagenomic binning, comparative biology and taxonomic classification.</title>
        <authorList>
            <person name="Goeker M."/>
        </authorList>
    </citation>
    <scope>NUCLEOTIDE SEQUENCE [LARGE SCALE GENOMIC DNA]</scope>
    <source>
        <strain evidence="3 4">DSM 100231</strain>
    </source>
</reference>
<evidence type="ECO:0000256" key="1">
    <source>
        <dbReference type="SAM" id="SignalP"/>
    </source>
</evidence>
<dbReference type="InterPro" id="IPR044060">
    <property type="entry name" value="Bacterial_rp_domain"/>
</dbReference>
<evidence type="ECO:0000259" key="2">
    <source>
        <dbReference type="Pfam" id="PF18998"/>
    </source>
</evidence>
<keyword evidence="4" id="KW-1185">Reference proteome</keyword>
<dbReference type="NCBIfam" id="TIGR02543">
    <property type="entry name" value="List_Bact_rpt"/>
    <property type="match status" value="1"/>
</dbReference>
<evidence type="ECO:0000313" key="3">
    <source>
        <dbReference type="EMBL" id="PVY36674.1"/>
    </source>
</evidence>
<feature type="non-terminal residue" evidence="3">
    <location>
        <position position="519"/>
    </location>
</feature>
<organism evidence="3 4">
    <name type="scientific">Pontibacter virosus</name>
    <dbReference type="NCBI Taxonomy" id="1765052"/>
    <lineage>
        <taxon>Bacteria</taxon>
        <taxon>Pseudomonadati</taxon>
        <taxon>Bacteroidota</taxon>
        <taxon>Cytophagia</taxon>
        <taxon>Cytophagales</taxon>
        <taxon>Hymenobacteraceae</taxon>
        <taxon>Pontibacter</taxon>
    </lineage>
</organism>
<dbReference type="EMBL" id="QEKI01000024">
    <property type="protein sequence ID" value="PVY36674.1"/>
    <property type="molecule type" value="Genomic_DNA"/>
</dbReference>
<accession>A0A2U1AJR8</accession>
<dbReference type="OrthoDB" id="9802683at2"/>
<proteinExistence type="predicted"/>